<feature type="region of interest" description="Disordered" evidence="1">
    <location>
        <begin position="1"/>
        <end position="25"/>
    </location>
</feature>
<keyword evidence="2" id="KW-0472">Membrane</keyword>
<feature type="transmembrane region" description="Helical" evidence="2">
    <location>
        <begin position="53"/>
        <end position="74"/>
    </location>
</feature>
<sequence>MATIAAVQAEPMDKSGTSGPPRRLSAVTRMSRSNSVRARHFTVLERCVQLLDILVNIYSIIAFVMTSSIFDLVLMRQGVFMDDVTNGVYDFSPVTPNDRLILNLMHNASAGQSKYIGIATGAMGAGGTSSWCVRINNTLGVAFHAIYNGDNISRRFLRYAHTELPTSCSGWTVAPGGNWNDTRITAVDDARRSFGQSYLHCSDPRYYTPVFNRAGNLSSFRFRTGYIVAQQHHAGGVYGIVTHLSTCTAVKLADSVIYKVEPYPTTDTTDEVNVLFTNKNAVLWLLDFGGQALVIVVLLNEVFRSSFWLVTHIPTTSYSRYKEFVDVLCARTHLYAPTFNGGVGTMSLSQIWLVNPWYLIGNCMYGLGTTSETQMLVEILYYNWTVQGDVGYFVKGAMYAMRHAWVSIGVWTCIRIAVTSVRLPYCVHGVLLQVRLVEMYCSCRTLVFAFMLASLIATRTRGVFYLTNRVNVVDEAGGWYKGSFSASEDLQSLLVIHGLALIFDVVLAFLSRALLSWACPNHRRNSFFRAIDRHRVCSGFDLARLITGSRSIVVGHHCVLLMPLADLYLVYSSVNLWSSTSMPGLPSVAPGNAIEFVTNDDGTVLSTKDSGVHVPELATLQGGSATAAIYCAVV</sequence>
<comment type="caution">
    <text evidence="3">The sequence shown here is derived from an EMBL/GenBank/DDBJ whole genome shotgun (WGS) entry which is preliminary data.</text>
</comment>
<dbReference type="Proteomes" id="UP000243579">
    <property type="component" value="Unassembled WGS sequence"/>
</dbReference>
<keyword evidence="4" id="KW-1185">Reference proteome</keyword>
<accession>A0A1V9YIX3</accession>
<protein>
    <recommendedName>
        <fullName evidence="5">Transmembrane protein</fullName>
    </recommendedName>
</protein>
<dbReference type="EMBL" id="JNBR01001624">
    <property type="protein sequence ID" value="OQR85693.1"/>
    <property type="molecule type" value="Genomic_DNA"/>
</dbReference>
<feature type="transmembrane region" description="Helical" evidence="2">
    <location>
        <begin position="494"/>
        <end position="515"/>
    </location>
</feature>
<name>A0A1V9YIX3_ACHHY</name>
<keyword evidence="2" id="KW-0812">Transmembrane</keyword>
<gene>
    <name evidence="3" type="ORF">ACHHYP_11542</name>
</gene>
<dbReference type="AlphaFoldDB" id="A0A1V9YIX3"/>
<reference evidence="3 4" key="1">
    <citation type="journal article" date="2014" name="Genome Biol. Evol.">
        <title>The secreted proteins of Achlya hypogyna and Thraustotheca clavata identify the ancestral oomycete secretome and reveal gene acquisitions by horizontal gene transfer.</title>
        <authorList>
            <person name="Misner I."/>
            <person name="Blouin N."/>
            <person name="Leonard G."/>
            <person name="Richards T.A."/>
            <person name="Lane C.E."/>
        </authorList>
    </citation>
    <scope>NUCLEOTIDE SEQUENCE [LARGE SCALE GENOMIC DNA]</scope>
    <source>
        <strain evidence="3 4">ATCC 48635</strain>
    </source>
</reference>
<feature type="transmembrane region" description="Helical" evidence="2">
    <location>
        <begin position="437"/>
        <end position="457"/>
    </location>
</feature>
<evidence type="ECO:0008006" key="5">
    <source>
        <dbReference type="Google" id="ProtNLM"/>
    </source>
</evidence>
<feature type="transmembrane region" description="Helical" evidence="2">
    <location>
        <begin position="404"/>
        <end position="425"/>
    </location>
</feature>
<evidence type="ECO:0000256" key="2">
    <source>
        <dbReference type="SAM" id="Phobius"/>
    </source>
</evidence>
<organism evidence="3 4">
    <name type="scientific">Achlya hypogyna</name>
    <name type="common">Oomycete</name>
    <name type="synonym">Protoachlya hypogyna</name>
    <dbReference type="NCBI Taxonomy" id="1202772"/>
    <lineage>
        <taxon>Eukaryota</taxon>
        <taxon>Sar</taxon>
        <taxon>Stramenopiles</taxon>
        <taxon>Oomycota</taxon>
        <taxon>Saprolegniomycetes</taxon>
        <taxon>Saprolegniales</taxon>
        <taxon>Achlyaceae</taxon>
        <taxon>Achlya</taxon>
    </lineage>
</organism>
<proteinExistence type="predicted"/>
<evidence type="ECO:0000313" key="3">
    <source>
        <dbReference type="EMBL" id="OQR85693.1"/>
    </source>
</evidence>
<evidence type="ECO:0000256" key="1">
    <source>
        <dbReference type="SAM" id="MobiDB-lite"/>
    </source>
</evidence>
<keyword evidence="2" id="KW-1133">Transmembrane helix</keyword>
<evidence type="ECO:0000313" key="4">
    <source>
        <dbReference type="Proteomes" id="UP000243579"/>
    </source>
</evidence>
<dbReference type="OrthoDB" id="162496at2759"/>